<proteinExistence type="predicted"/>
<dbReference type="GO" id="GO:0005543">
    <property type="term" value="F:phospholipid binding"/>
    <property type="evidence" value="ECO:0007669"/>
    <property type="project" value="TreeGrafter"/>
</dbReference>
<dbReference type="EMBL" id="MFSV01000031">
    <property type="protein sequence ID" value="OGI58934.1"/>
    <property type="molecule type" value="Genomic_DNA"/>
</dbReference>
<dbReference type="NCBIfam" id="TIGR04430">
    <property type="entry name" value="OM_asym_MlaD"/>
    <property type="match status" value="1"/>
</dbReference>
<dbReference type="AlphaFoldDB" id="A0A1F6UNI3"/>
<dbReference type="Proteomes" id="UP000177950">
    <property type="component" value="Unassembled WGS sequence"/>
</dbReference>
<dbReference type="InterPro" id="IPR003399">
    <property type="entry name" value="Mce/MlaD"/>
</dbReference>
<gene>
    <name evidence="2" type="ORF">A2V58_08355</name>
</gene>
<evidence type="ECO:0000313" key="3">
    <source>
        <dbReference type="Proteomes" id="UP000177950"/>
    </source>
</evidence>
<dbReference type="InterPro" id="IPR052336">
    <property type="entry name" value="MlaD_Phospholipid_Transporter"/>
</dbReference>
<name>A0A1F6UNI3_9PROT</name>
<accession>A0A1F6UNI3</accession>
<protein>
    <submittedName>
        <fullName evidence="2">Outer membrane lipid asymmetry maintenance protein MlaD</fullName>
    </submittedName>
</protein>
<dbReference type="InterPro" id="IPR030970">
    <property type="entry name" value="ABC_MlaD"/>
</dbReference>
<reference evidence="2 3" key="1">
    <citation type="journal article" date="2016" name="Nat. Commun.">
        <title>Thousands of microbial genomes shed light on interconnected biogeochemical processes in an aquifer system.</title>
        <authorList>
            <person name="Anantharaman K."/>
            <person name="Brown C.T."/>
            <person name="Hug L.A."/>
            <person name="Sharon I."/>
            <person name="Castelle C.J."/>
            <person name="Probst A.J."/>
            <person name="Thomas B.C."/>
            <person name="Singh A."/>
            <person name="Wilkins M.J."/>
            <person name="Karaoz U."/>
            <person name="Brodie E.L."/>
            <person name="Williams K.H."/>
            <person name="Hubbard S.S."/>
            <person name="Banfield J.F."/>
        </authorList>
    </citation>
    <scope>NUCLEOTIDE SEQUENCE [LARGE SCALE GENOMIC DNA]</scope>
</reference>
<dbReference type="PANTHER" id="PTHR33371">
    <property type="entry name" value="INTERMEMBRANE PHOSPHOLIPID TRANSPORT SYSTEM BINDING PROTEIN MLAD-RELATED"/>
    <property type="match status" value="1"/>
</dbReference>
<dbReference type="GO" id="GO:0005548">
    <property type="term" value="F:phospholipid transporter activity"/>
    <property type="evidence" value="ECO:0007669"/>
    <property type="project" value="TreeGrafter"/>
</dbReference>
<sequence length="153" mass="16321">METWVGIFVAAGIFALVVLAFRVGNLTTADVLDAYEVQAEFENIGGLKVKSPVTMAGVRIGRVSAIGFDPENYQAVVTMSIAGSYNNIPSDTSASILTSGLLGEQYIGLEPGGSPDYLKDNGKIKLTQSAMVLEKLIGRVFTSFIEKPANEKK</sequence>
<evidence type="ECO:0000313" key="2">
    <source>
        <dbReference type="EMBL" id="OGI58934.1"/>
    </source>
</evidence>
<organism evidence="2 3">
    <name type="scientific">Candidatus Muproteobacteria bacterium RBG_19FT_COMBO_61_10</name>
    <dbReference type="NCBI Taxonomy" id="1817761"/>
    <lineage>
        <taxon>Bacteria</taxon>
        <taxon>Pseudomonadati</taxon>
        <taxon>Pseudomonadota</taxon>
        <taxon>Candidatus Muproteobacteria</taxon>
    </lineage>
</organism>
<feature type="domain" description="Mce/MlaD" evidence="1">
    <location>
        <begin position="34"/>
        <end position="112"/>
    </location>
</feature>
<comment type="caution">
    <text evidence="2">The sequence shown here is derived from an EMBL/GenBank/DDBJ whole genome shotgun (WGS) entry which is preliminary data.</text>
</comment>
<dbReference type="Pfam" id="PF02470">
    <property type="entry name" value="MlaD"/>
    <property type="match status" value="1"/>
</dbReference>
<dbReference type="PANTHER" id="PTHR33371:SF4">
    <property type="entry name" value="INTERMEMBRANE PHOSPHOLIPID TRANSPORT SYSTEM BINDING PROTEIN MLAD"/>
    <property type="match status" value="1"/>
</dbReference>
<evidence type="ECO:0000259" key="1">
    <source>
        <dbReference type="Pfam" id="PF02470"/>
    </source>
</evidence>
<feature type="non-terminal residue" evidence="2">
    <location>
        <position position="153"/>
    </location>
</feature>